<feature type="region of interest" description="Disordered" evidence="1">
    <location>
        <begin position="55"/>
        <end position="74"/>
    </location>
</feature>
<dbReference type="Proteomes" id="UP001066276">
    <property type="component" value="Chromosome 1_2"/>
</dbReference>
<name>A0AAV7VWB1_PLEWA</name>
<proteinExistence type="predicted"/>
<organism evidence="2 3">
    <name type="scientific">Pleurodeles waltl</name>
    <name type="common">Iberian ribbed newt</name>
    <dbReference type="NCBI Taxonomy" id="8319"/>
    <lineage>
        <taxon>Eukaryota</taxon>
        <taxon>Metazoa</taxon>
        <taxon>Chordata</taxon>
        <taxon>Craniata</taxon>
        <taxon>Vertebrata</taxon>
        <taxon>Euteleostomi</taxon>
        <taxon>Amphibia</taxon>
        <taxon>Batrachia</taxon>
        <taxon>Caudata</taxon>
        <taxon>Salamandroidea</taxon>
        <taxon>Salamandridae</taxon>
        <taxon>Pleurodelinae</taxon>
        <taxon>Pleurodeles</taxon>
    </lineage>
</organism>
<comment type="caution">
    <text evidence="2">The sequence shown here is derived from an EMBL/GenBank/DDBJ whole genome shotgun (WGS) entry which is preliminary data.</text>
</comment>
<protein>
    <submittedName>
        <fullName evidence="2">Uncharacterized protein</fullName>
    </submittedName>
</protein>
<dbReference type="EMBL" id="JANPWB010000002">
    <property type="protein sequence ID" value="KAJ1205573.1"/>
    <property type="molecule type" value="Genomic_DNA"/>
</dbReference>
<accession>A0AAV7VWB1</accession>
<sequence length="74" mass="7991">MELAPVAGNHGGRVVFGPRGPQQCHSGFLECRCAASSAPDHALKRDCLRARAPRDLRPLRGNPPGMEQFRSSPV</sequence>
<dbReference type="AlphaFoldDB" id="A0AAV7VWB1"/>
<evidence type="ECO:0000313" key="2">
    <source>
        <dbReference type="EMBL" id="KAJ1205573.1"/>
    </source>
</evidence>
<evidence type="ECO:0000256" key="1">
    <source>
        <dbReference type="SAM" id="MobiDB-lite"/>
    </source>
</evidence>
<keyword evidence="3" id="KW-1185">Reference proteome</keyword>
<reference evidence="2" key="1">
    <citation type="journal article" date="2022" name="bioRxiv">
        <title>Sequencing and chromosome-scale assembly of the giantPleurodeles waltlgenome.</title>
        <authorList>
            <person name="Brown T."/>
            <person name="Elewa A."/>
            <person name="Iarovenko S."/>
            <person name="Subramanian E."/>
            <person name="Araus A.J."/>
            <person name="Petzold A."/>
            <person name="Susuki M."/>
            <person name="Suzuki K.-i.T."/>
            <person name="Hayashi T."/>
            <person name="Toyoda A."/>
            <person name="Oliveira C."/>
            <person name="Osipova E."/>
            <person name="Leigh N.D."/>
            <person name="Simon A."/>
            <person name="Yun M.H."/>
        </authorList>
    </citation>
    <scope>NUCLEOTIDE SEQUENCE</scope>
    <source>
        <strain evidence="2">20211129_DDA</strain>
        <tissue evidence="2">Liver</tissue>
    </source>
</reference>
<gene>
    <name evidence="2" type="ORF">NDU88_001001</name>
</gene>
<evidence type="ECO:0000313" key="3">
    <source>
        <dbReference type="Proteomes" id="UP001066276"/>
    </source>
</evidence>